<evidence type="ECO:0000256" key="1">
    <source>
        <dbReference type="SAM" id="SignalP"/>
    </source>
</evidence>
<proteinExistence type="predicted"/>
<evidence type="ECO:0000313" key="3">
    <source>
        <dbReference type="Proteomes" id="UP001359886"/>
    </source>
</evidence>
<dbReference type="RefSeq" id="WP_354696995.1">
    <property type="nucleotide sequence ID" value="NZ_JAZHOG010000017.1"/>
</dbReference>
<feature type="signal peptide" evidence="1">
    <location>
        <begin position="1"/>
        <end position="22"/>
    </location>
</feature>
<dbReference type="InterPro" id="IPR045398">
    <property type="entry name" value="DUF6515"/>
</dbReference>
<gene>
    <name evidence="2" type="ORF">V3330_18715</name>
</gene>
<organism evidence="2 3">
    <name type="scientific">Elongatibacter sediminis</name>
    <dbReference type="NCBI Taxonomy" id="3119006"/>
    <lineage>
        <taxon>Bacteria</taxon>
        <taxon>Pseudomonadati</taxon>
        <taxon>Pseudomonadota</taxon>
        <taxon>Gammaproteobacteria</taxon>
        <taxon>Chromatiales</taxon>
        <taxon>Wenzhouxiangellaceae</taxon>
        <taxon>Elongatibacter</taxon>
    </lineage>
</organism>
<dbReference type="EMBL" id="JAZHOG010000017">
    <property type="protein sequence ID" value="MEJ8569668.1"/>
    <property type="molecule type" value="Genomic_DNA"/>
</dbReference>
<reference evidence="2 3" key="1">
    <citation type="submission" date="2024-02" db="EMBL/GenBank/DDBJ databases">
        <title>A novel Wenzhouxiangellaceae bacterium, isolated from coastal sediments.</title>
        <authorList>
            <person name="Du Z.-J."/>
            <person name="Ye Y.-Q."/>
            <person name="Zhang X.-Y."/>
        </authorList>
    </citation>
    <scope>NUCLEOTIDE SEQUENCE [LARGE SCALE GENOMIC DNA]</scope>
    <source>
        <strain evidence="2 3">CH-27</strain>
    </source>
</reference>
<keyword evidence="3" id="KW-1185">Reference proteome</keyword>
<feature type="chain" id="PRO_5043589341" evidence="1">
    <location>
        <begin position="23"/>
        <end position="191"/>
    </location>
</feature>
<dbReference type="Proteomes" id="UP001359886">
    <property type="component" value="Unassembled WGS sequence"/>
</dbReference>
<keyword evidence="1" id="KW-0732">Signal</keyword>
<comment type="caution">
    <text evidence="2">The sequence shown here is derived from an EMBL/GenBank/DDBJ whole genome shotgun (WGS) entry which is preliminary data.</text>
</comment>
<protein>
    <submittedName>
        <fullName evidence="2">DUF6515 family protein</fullName>
    </submittedName>
</protein>
<evidence type="ECO:0000313" key="2">
    <source>
        <dbReference type="EMBL" id="MEJ8569668.1"/>
    </source>
</evidence>
<name>A0AAW9RL66_9GAMM</name>
<dbReference type="AlphaFoldDB" id="A0AAW9RL66"/>
<accession>A0AAW9RL66</accession>
<dbReference type="Pfam" id="PF20125">
    <property type="entry name" value="DUF6515"/>
    <property type="match status" value="1"/>
</dbReference>
<sequence length="191" mass="21442">MKTTVCILATATLLCLTPHVLANPPGHRPPVGYVVNRLPAKHVRVKGGRHSYFFHDGLFYERRGKSYVVVRPVVGVRVGVLPAGYISFRIGPARYFHFGGTFYVKDGDDYVVVDAPPGAEQYVSNPSEDLIIYPAEGQSEEQISRDRYECHRWAFETTGFDPSARDPDYALKPDYNRAMSACLEARGYVIR</sequence>